<dbReference type="PANTHER" id="PTHR43031:SF1">
    <property type="entry name" value="PYRIDINE NUCLEOTIDE-DISULPHIDE OXIDOREDUCTASE"/>
    <property type="match status" value="1"/>
</dbReference>
<dbReference type="SMART" id="SM00450">
    <property type="entry name" value="RHOD"/>
    <property type="match status" value="1"/>
</dbReference>
<dbReference type="EMBL" id="JADJMS010000020">
    <property type="protein sequence ID" value="MBK7415436.1"/>
    <property type="molecule type" value="Genomic_DNA"/>
</dbReference>
<accession>A0A935KAZ7</accession>
<protein>
    <submittedName>
        <fullName evidence="2">Thiosulfate sulfurtransferase GlpE</fullName>
    </submittedName>
</protein>
<organism evidence="2 3">
    <name type="scientific">Candidatus Dechloromonas phosphorivorans</name>
    <dbReference type="NCBI Taxonomy" id="2899244"/>
    <lineage>
        <taxon>Bacteria</taxon>
        <taxon>Pseudomonadati</taxon>
        <taxon>Pseudomonadota</taxon>
        <taxon>Betaproteobacteria</taxon>
        <taxon>Rhodocyclales</taxon>
        <taxon>Azonexaceae</taxon>
        <taxon>Dechloromonas</taxon>
    </lineage>
</organism>
<dbReference type="GO" id="GO:0004792">
    <property type="term" value="F:thiosulfate-cyanide sulfurtransferase activity"/>
    <property type="evidence" value="ECO:0007669"/>
    <property type="project" value="InterPro"/>
</dbReference>
<dbReference type="InterPro" id="IPR036873">
    <property type="entry name" value="Rhodanese-like_dom_sf"/>
</dbReference>
<dbReference type="Proteomes" id="UP000739411">
    <property type="component" value="Unassembled WGS sequence"/>
</dbReference>
<evidence type="ECO:0000259" key="1">
    <source>
        <dbReference type="PROSITE" id="PS50206"/>
    </source>
</evidence>
<name>A0A935KAZ7_9RHOO</name>
<evidence type="ECO:0000313" key="3">
    <source>
        <dbReference type="Proteomes" id="UP000739411"/>
    </source>
</evidence>
<dbReference type="PANTHER" id="PTHR43031">
    <property type="entry name" value="FAD-DEPENDENT OXIDOREDUCTASE"/>
    <property type="match status" value="1"/>
</dbReference>
<gene>
    <name evidence="2" type="ORF">IPJ38_10360</name>
</gene>
<dbReference type="InterPro" id="IPR001763">
    <property type="entry name" value="Rhodanese-like_dom"/>
</dbReference>
<evidence type="ECO:0000313" key="2">
    <source>
        <dbReference type="EMBL" id="MBK7415436.1"/>
    </source>
</evidence>
<comment type="caution">
    <text evidence="2">The sequence shown here is derived from an EMBL/GenBank/DDBJ whole genome shotgun (WGS) entry which is preliminary data.</text>
</comment>
<dbReference type="AlphaFoldDB" id="A0A935KAZ7"/>
<dbReference type="CDD" id="cd01444">
    <property type="entry name" value="GlpE_ST"/>
    <property type="match status" value="1"/>
</dbReference>
<dbReference type="GO" id="GO:0005737">
    <property type="term" value="C:cytoplasm"/>
    <property type="evidence" value="ECO:0007669"/>
    <property type="project" value="InterPro"/>
</dbReference>
<dbReference type="InterPro" id="IPR050229">
    <property type="entry name" value="GlpE_sulfurtransferase"/>
</dbReference>
<sequence length="109" mass="12145">MNPSRSFQCLPACEAAALIRSESKLAVFDVRDINDYRQGHIADAAHLAESRLMAWFSRLDKDQAIVIYCYKGHASQTFAQMFADFRFTRVFSVDGGYNSLATALAEGEA</sequence>
<reference evidence="2 3" key="1">
    <citation type="submission" date="2020-10" db="EMBL/GenBank/DDBJ databases">
        <title>Connecting structure to function with the recovery of over 1000 high-quality activated sludge metagenome-assembled genomes encoding full-length rRNA genes using long-read sequencing.</title>
        <authorList>
            <person name="Singleton C.M."/>
            <person name="Petriglieri F."/>
            <person name="Kristensen J.M."/>
            <person name="Kirkegaard R.H."/>
            <person name="Michaelsen T.Y."/>
            <person name="Andersen M.H."/>
            <person name="Karst S.M."/>
            <person name="Dueholm M.S."/>
            <person name="Nielsen P.H."/>
            <person name="Albertsen M."/>
        </authorList>
    </citation>
    <scope>NUCLEOTIDE SEQUENCE [LARGE SCALE GENOMIC DNA]</scope>
    <source>
        <strain evidence="2">EsbW_18-Q3-R4-48_BATAC.463</strain>
    </source>
</reference>
<dbReference type="Pfam" id="PF00581">
    <property type="entry name" value="Rhodanese"/>
    <property type="match status" value="1"/>
</dbReference>
<dbReference type="PROSITE" id="PS50206">
    <property type="entry name" value="RHODANESE_3"/>
    <property type="match status" value="1"/>
</dbReference>
<dbReference type="InterPro" id="IPR023695">
    <property type="entry name" value="Thiosulf_sulfurTrfase"/>
</dbReference>
<dbReference type="SUPFAM" id="SSF52821">
    <property type="entry name" value="Rhodanese/Cell cycle control phosphatase"/>
    <property type="match status" value="1"/>
</dbReference>
<dbReference type="Gene3D" id="3.40.250.10">
    <property type="entry name" value="Rhodanese-like domain"/>
    <property type="match status" value="1"/>
</dbReference>
<proteinExistence type="predicted"/>
<feature type="domain" description="Rhodanese" evidence="1">
    <location>
        <begin position="21"/>
        <end position="109"/>
    </location>
</feature>